<gene>
    <name evidence="3" type="primary">yhaM</name>
    <name evidence="3" type="ORF">Pla22_07310</name>
</gene>
<dbReference type="InterPro" id="IPR004365">
    <property type="entry name" value="NA-bd_OB_tRNA"/>
</dbReference>
<dbReference type="EC" id="3.1.-.-" evidence="3"/>
<dbReference type="SMART" id="SM00471">
    <property type="entry name" value="HDc"/>
    <property type="match status" value="1"/>
</dbReference>
<dbReference type="InterPro" id="IPR006675">
    <property type="entry name" value="HDIG_dom"/>
</dbReference>
<dbReference type="Pfam" id="PF01336">
    <property type="entry name" value="tRNA_anti-codon"/>
    <property type="match status" value="1"/>
</dbReference>
<comment type="caution">
    <text evidence="3">The sequence shown here is derived from an EMBL/GenBank/DDBJ whole genome shotgun (WGS) entry which is preliminary data.</text>
</comment>
<sequence length="328" mass="36866">MHFHESDYCNVNRIPVSELADGQQLEQAFRAADKQLRVNRQGGKYILLKLADKTGVLAAMLWNADERTYDSFDRGDFIYCRGRTQIHNGALQIIVSDLERMDPSEVDLEEFDRYDAAKSEQLVGQLRENFAALQNESLRRLGDAFLADDDFVSRFCKAAAAVTNHHAYPGGLLKHTVDMMELAKLIAPRYPQLDADLLIFGAFLHDLGKIDELAADGEISYTDRGQMLGHIVIGVQMLAEKINQLGDADFPSELRLHLEHMIVSHHGILEYGSPKIPVTLEAVALHHIDNLDAKMSSYTSVIEADVSADGNWTNYNPSIGRKLWKKRD</sequence>
<organism evidence="3 4">
    <name type="scientific">Rubripirellula amarantea</name>
    <dbReference type="NCBI Taxonomy" id="2527999"/>
    <lineage>
        <taxon>Bacteria</taxon>
        <taxon>Pseudomonadati</taxon>
        <taxon>Planctomycetota</taxon>
        <taxon>Planctomycetia</taxon>
        <taxon>Pirellulales</taxon>
        <taxon>Pirellulaceae</taxon>
        <taxon>Rubripirellula</taxon>
    </lineage>
</organism>
<evidence type="ECO:0000259" key="2">
    <source>
        <dbReference type="SMART" id="SM00471"/>
    </source>
</evidence>
<dbReference type="PANTHER" id="PTHR37294:SF1">
    <property type="entry name" value="3'-5' EXORIBONUCLEASE YHAM"/>
    <property type="match status" value="1"/>
</dbReference>
<proteinExistence type="predicted"/>
<evidence type="ECO:0000256" key="1">
    <source>
        <dbReference type="ARBA" id="ARBA00022801"/>
    </source>
</evidence>
<dbReference type="GO" id="GO:0003676">
    <property type="term" value="F:nucleic acid binding"/>
    <property type="evidence" value="ECO:0007669"/>
    <property type="project" value="InterPro"/>
</dbReference>
<dbReference type="Proteomes" id="UP000316598">
    <property type="component" value="Unassembled WGS sequence"/>
</dbReference>
<accession>A0A5C5WSP6</accession>
<dbReference type="Gene3D" id="1.10.3210.10">
    <property type="entry name" value="Hypothetical protein af1432"/>
    <property type="match status" value="1"/>
</dbReference>
<dbReference type="NCBIfam" id="TIGR00277">
    <property type="entry name" value="HDIG"/>
    <property type="match status" value="1"/>
</dbReference>
<protein>
    <submittedName>
        <fullName evidence="3">3'-5' exoribonuclease YhaM</fullName>
        <ecNumber evidence="3">3.1.-.-</ecNumber>
    </submittedName>
</protein>
<dbReference type="InterPro" id="IPR006674">
    <property type="entry name" value="HD_domain"/>
</dbReference>
<dbReference type="GO" id="GO:0031125">
    <property type="term" value="P:rRNA 3'-end processing"/>
    <property type="evidence" value="ECO:0007669"/>
    <property type="project" value="TreeGrafter"/>
</dbReference>
<dbReference type="SUPFAM" id="SSF109604">
    <property type="entry name" value="HD-domain/PDEase-like"/>
    <property type="match status" value="1"/>
</dbReference>
<reference evidence="3 4" key="1">
    <citation type="submission" date="2019-02" db="EMBL/GenBank/DDBJ databases">
        <title>Deep-cultivation of Planctomycetes and their phenomic and genomic characterization uncovers novel biology.</title>
        <authorList>
            <person name="Wiegand S."/>
            <person name="Jogler M."/>
            <person name="Boedeker C."/>
            <person name="Pinto D."/>
            <person name="Vollmers J."/>
            <person name="Rivas-Marin E."/>
            <person name="Kohn T."/>
            <person name="Peeters S.H."/>
            <person name="Heuer A."/>
            <person name="Rast P."/>
            <person name="Oberbeckmann S."/>
            <person name="Bunk B."/>
            <person name="Jeske O."/>
            <person name="Meyerdierks A."/>
            <person name="Storesund J.E."/>
            <person name="Kallscheuer N."/>
            <person name="Luecker S."/>
            <person name="Lage O.M."/>
            <person name="Pohl T."/>
            <person name="Merkel B.J."/>
            <person name="Hornburger P."/>
            <person name="Mueller R.-W."/>
            <person name="Bruemmer F."/>
            <person name="Labrenz M."/>
            <person name="Spormann A.M."/>
            <person name="Op Den Camp H."/>
            <person name="Overmann J."/>
            <person name="Amann R."/>
            <person name="Jetten M.S.M."/>
            <person name="Mascher T."/>
            <person name="Medema M.H."/>
            <person name="Devos D.P."/>
            <person name="Kaster A.-K."/>
            <person name="Ovreas L."/>
            <person name="Rohde M."/>
            <person name="Galperin M.Y."/>
            <person name="Jogler C."/>
        </authorList>
    </citation>
    <scope>NUCLEOTIDE SEQUENCE [LARGE SCALE GENOMIC DNA]</scope>
    <source>
        <strain evidence="3 4">Pla22</strain>
    </source>
</reference>
<dbReference type="EMBL" id="SJPI01000001">
    <property type="protein sequence ID" value="TWT53103.1"/>
    <property type="molecule type" value="Genomic_DNA"/>
</dbReference>
<dbReference type="PANTHER" id="PTHR37294">
    <property type="entry name" value="3'-5' EXORIBONUCLEASE YHAM"/>
    <property type="match status" value="1"/>
</dbReference>
<dbReference type="InterPro" id="IPR050798">
    <property type="entry name" value="YhaM_exoribonuc/phosphodiest"/>
</dbReference>
<name>A0A5C5WSP6_9BACT</name>
<dbReference type="CDD" id="cd04492">
    <property type="entry name" value="YhaM_OBF_like"/>
    <property type="match status" value="1"/>
</dbReference>
<dbReference type="GO" id="GO:0016787">
    <property type="term" value="F:hydrolase activity"/>
    <property type="evidence" value="ECO:0007669"/>
    <property type="project" value="UniProtKB-KW"/>
</dbReference>
<dbReference type="OrthoDB" id="9778453at2"/>
<dbReference type="AlphaFoldDB" id="A0A5C5WSP6"/>
<feature type="domain" description="HD/PDEase" evidence="2">
    <location>
        <begin position="168"/>
        <end position="303"/>
    </location>
</feature>
<evidence type="ECO:0000313" key="3">
    <source>
        <dbReference type="EMBL" id="TWT53103.1"/>
    </source>
</evidence>
<dbReference type="InterPro" id="IPR003607">
    <property type="entry name" value="HD/PDEase_dom"/>
</dbReference>
<keyword evidence="4" id="KW-1185">Reference proteome</keyword>
<dbReference type="CDD" id="cd00077">
    <property type="entry name" value="HDc"/>
    <property type="match status" value="1"/>
</dbReference>
<dbReference type="Pfam" id="PF01966">
    <property type="entry name" value="HD"/>
    <property type="match status" value="1"/>
</dbReference>
<keyword evidence="1 3" id="KW-0378">Hydrolase</keyword>
<evidence type="ECO:0000313" key="4">
    <source>
        <dbReference type="Proteomes" id="UP000316598"/>
    </source>
</evidence>